<dbReference type="Gene3D" id="3.40.50.300">
    <property type="entry name" value="P-loop containing nucleotide triphosphate hydrolases"/>
    <property type="match status" value="1"/>
</dbReference>
<feature type="transmembrane region" description="Helical" evidence="2">
    <location>
        <begin position="451"/>
        <end position="471"/>
    </location>
</feature>
<protein>
    <submittedName>
        <fullName evidence="4">WD-40 repeat protein</fullName>
    </submittedName>
</protein>
<keyword evidence="2" id="KW-0812">Transmembrane</keyword>
<gene>
    <name evidence="4" type="ORF">NIES806_17740</name>
</gene>
<keyword evidence="5" id="KW-1185">Reference proteome</keyword>
<dbReference type="SUPFAM" id="SSF140869">
    <property type="entry name" value="GUN4-like"/>
    <property type="match status" value="1"/>
</dbReference>
<dbReference type="PANTHER" id="PTHR34800">
    <property type="entry name" value="TETRAPYRROLE-BINDING PROTEIN, CHLOROPLASTIC"/>
    <property type="match status" value="1"/>
</dbReference>
<name>A0A1Z4V213_9CYAN</name>
<proteinExistence type="predicted"/>
<organism evidence="4 5">
    <name type="scientific">Dolichospermum compactum NIES-806</name>
    <dbReference type="NCBI Taxonomy" id="1973481"/>
    <lineage>
        <taxon>Bacteria</taxon>
        <taxon>Bacillati</taxon>
        <taxon>Cyanobacteriota</taxon>
        <taxon>Cyanophyceae</taxon>
        <taxon>Nostocales</taxon>
        <taxon>Aphanizomenonaceae</taxon>
        <taxon>Dolichospermum</taxon>
        <taxon>Dolichospermum compactum</taxon>
    </lineage>
</organism>
<evidence type="ECO:0000256" key="1">
    <source>
        <dbReference type="SAM" id="Coils"/>
    </source>
</evidence>
<dbReference type="KEGG" id="dcm:NIES806_17740"/>
<sequence length="741" mass="85233">MTFQNYQYQFGGSLPPNAPTYVTRKADEDLYQAVKAGEFCFVLNSRQMGKSSLRVRTMQRLQLEEIACVAIDLTAIGTSGLNSEQWYNGIINNISESLKLENKFDLDVLWEENKRLSNVQVFGKFIDKVLKLVSTQIVIFIDEIDSILSLDFPVDDFFALIRAFFNLRVDNSEYNRITFVLLGVATPSELIQDKKRTPFNIGKGIELTGFEFTEALPLITGFSHQTKNPEIVLNAVLDWTGGQPFLTQKVCNFICESKDEIPTGEEASFVENLVKNKVIENWESQDEPEHFRTIRDRILKRDENKAAYLLDLYQQIWHSQGIDTDNSIEQSDLQLAGIVVKKNGKLKVYNRIYQTIFDGLWIEKTLASLRPYAENFRQWLLSSKQDKSRLLRGEALAEAETWVKDKSLGFEDREFLAASRTQEQEEKAIKIEAEAKQEAERQLAIAKKTGGLVLSISVSFAVFFGITAFIAKQNVSKMEQNVSKIRELSAVASQLQQKNQVNEANQFLNIAGLVLQDKIKNQELKKALLDSSLVLGYESLKTQEDKDYTLEKKYNKAKEDLNKSFEKLPKENNVDNKDRSYLATLVYIYYVKAKLAKEENQALADYKKALDKYDLLKSQLKYNTELFKLDLNILYNGNADIVASLYRQLNDLDKSNTEYYESLKAHLLNELDYLMQQDRWKDADLKNSEFILVSAKREKQGYLELNDIKNFQCQDLKTVDKLWVQNSKGKFGYSVQKKIKI</sequence>
<feature type="domain" description="GUN4-like" evidence="3">
    <location>
        <begin position="668"/>
        <end position="739"/>
    </location>
</feature>
<dbReference type="GO" id="GO:0046906">
    <property type="term" value="F:tetrapyrrole binding"/>
    <property type="evidence" value="ECO:0007669"/>
    <property type="project" value="TreeGrafter"/>
</dbReference>
<reference evidence="4 5" key="1">
    <citation type="submission" date="2017-06" db="EMBL/GenBank/DDBJ databases">
        <title>Genome sequencing of cyanobaciteial culture collection at National Institute for Environmental Studies (NIES).</title>
        <authorList>
            <person name="Hirose Y."/>
            <person name="Shimura Y."/>
            <person name="Fujisawa T."/>
            <person name="Nakamura Y."/>
            <person name="Kawachi M."/>
        </authorList>
    </citation>
    <scope>NUCLEOTIDE SEQUENCE [LARGE SCALE GENOMIC DNA]</scope>
    <source>
        <strain evidence="4 5">NIES-806</strain>
    </source>
</reference>
<accession>A0A1Z4V213</accession>
<dbReference type="AlphaFoldDB" id="A0A1Z4V213"/>
<dbReference type="SUPFAM" id="SSF52540">
    <property type="entry name" value="P-loop containing nucleoside triphosphate hydrolases"/>
    <property type="match status" value="1"/>
</dbReference>
<dbReference type="InterPro" id="IPR027417">
    <property type="entry name" value="P-loop_NTPase"/>
</dbReference>
<evidence type="ECO:0000313" key="4">
    <source>
        <dbReference type="EMBL" id="BAZ85571.1"/>
    </source>
</evidence>
<dbReference type="RefSeq" id="WP_231940052.1">
    <property type="nucleotide sequence ID" value="NZ_AP018316.1"/>
</dbReference>
<feature type="coiled-coil region" evidence="1">
    <location>
        <begin position="421"/>
        <end position="449"/>
    </location>
</feature>
<dbReference type="Proteomes" id="UP000218702">
    <property type="component" value="Chromosome"/>
</dbReference>
<evidence type="ECO:0000256" key="2">
    <source>
        <dbReference type="SAM" id="Phobius"/>
    </source>
</evidence>
<dbReference type="EMBL" id="AP018316">
    <property type="protein sequence ID" value="BAZ85571.1"/>
    <property type="molecule type" value="Genomic_DNA"/>
</dbReference>
<dbReference type="InterPro" id="IPR037215">
    <property type="entry name" value="GUN4-like_sf"/>
</dbReference>
<keyword evidence="1" id="KW-0175">Coiled coil</keyword>
<evidence type="ECO:0000259" key="3">
    <source>
        <dbReference type="Pfam" id="PF05419"/>
    </source>
</evidence>
<evidence type="ECO:0000313" key="5">
    <source>
        <dbReference type="Proteomes" id="UP000218702"/>
    </source>
</evidence>
<dbReference type="Pfam" id="PF14516">
    <property type="entry name" value="AAA_35"/>
    <property type="match status" value="1"/>
</dbReference>
<keyword evidence="2" id="KW-0472">Membrane</keyword>
<dbReference type="Pfam" id="PF05419">
    <property type="entry name" value="GUN4"/>
    <property type="match status" value="1"/>
</dbReference>
<dbReference type="InterPro" id="IPR008629">
    <property type="entry name" value="GUN4-like"/>
</dbReference>
<dbReference type="Gene3D" id="1.25.40.620">
    <property type="match status" value="1"/>
</dbReference>
<keyword evidence="2" id="KW-1133">Transmembrane helix</keyword>
<dbReference type="PANTHER" id="PTHR34800:SF1">
    <property type="entry name" value="TETRAPYRROLE-BINDING PROTEIN, CHLOROPLASTIC"/>
    <property type="match status" value="1"/>
</dbReference>